<gene>
    <name evidence="4" type="ORF">FA707_08590</name>
</gene>
<proteinExistence type="inferred from homology"/>
<evidence type="ECO:0000256" key="2">
    <source>
        <dbReference type="SAM" id="Phobius"/>
    </source>
</evidence>
<reference evidence="4 5" key="1">
    <citation type="submission" date="2019-04" db="EMBL/GenBank/DDBJ databases">
        <title>Vagococcus sp. nov., isolated from faeces of yaks (Bos grunniens).</title>
        <authorList>
            <person name="Ge Y."/>
        </authorList>
    </citation>
    <scope>NUCLEOTIDE SEQUENCE [LARGE SCALE GENOMIC DNA]</scope>
    <source>
        <strain evidence="4 5">MN-17</strain>
    </source>
</reference>
<dbReference type="SUPFAM" id="SSF51735">
    <property type="entry name" value="NAD(P)-binding Rossmann-fold domains"/>
    <property type="match status" value="2"/>
</dbReference>
<feature type="transmembrane region" description="Helical" evidence="2">
    <location>
        <begin position="42"/>
        <end position="63"/>
    </location>
</feature>
<dbReference type="AlphaFoldDB" id="A0A4D7CSH5"/>
<protein>
    <submittedName>
        <fullName evidence="4">Polysaccharide biosynthesis protein</fullName>
    </submittedName>
</protein>
<name>A0A4D7CSH5_9ENTE</name>
<dbReference type="PANTHER" id="PTHR43318:SF1">
    <property type="entry name" value="POLYSACCHARIDE BIOSYNTHESIS PROTEIN EPSC-RELATED"/>
    <property type="match status" value="1"/>
</dbReference>
<organism evidence="4 5">
    <name type="scientific">Vagococcus zengguangii</name>
    <dbReference type="NCBI Taxonomy" id="2571750"/>
    <lineage>
        <taxon>Bacteria</taxon>
        <taxon>Bacillati</taxon>
        <taxon>Bacillota</taxon>
        <taxon>Bacilli</taxon>
        <taxon>Lactobacillales</taxon>
        <taxon>Enterococcaceae</taxon>
        <taxon>Vagococcus</taxon>
    </lineage>
</organism>
<keyword evidence="5" id="KW-1185">Reference proteome</keyword>
<evidence type="ECO:0000256" key="1">
    <source>
        <dbReference type="ARBA" id="ARBA00007430"/>
    </source>
</evidence>
<dbReference type="Pfam" id="PF13727">
    <property type="entry name" value="CoA_binding_3"/>
    <property type="match status" value="1"/>
</dbReference>
<dbReference type="InterPro" id="IPR003869">
    <property type="entry name" value="Polysac_CapD-like"/>
</dbReference>
<dbReference type="KEGG" id="vao:FA707_08590"/>
<feature type="transmembrane region" description="Helical" evidence="2">
    <location>
        <begin position="75"/>
        <end position="96"/>
    </location>
</feature>
<comment type="similarity">
    <text evidence="1">Belongs to the polysaccharide synthase family.</text>
</comment>
<evidence type="ECO:0000313" key="4">
    <source>
        <dbReference type="EMBL" id="QCI87018.1"/>
    </source>
</evidence>
<sequence>MRMSRSTKRVIVWLVDTLMILAANFIAYVFMKPLVSIELKQLFLGLAIQLVIYWVLATVLNIFNRVNRQTNMRELILIFVSLFVASMGEFLGLSLLPSSYCVRFVTLGFVLSVLSIFSSRIVWRLIVEYRLSKHGHKEEAPRTLVIGVGAGGDILMNALEQPCNRGDINVVGFADDDSDKKGTYFHGKKVLGTLDDIAEIVDEYSIEQLTVAIPSLESKGYQKIVDISQEKGVKLNSMPSIEDITSGKVSVNKFREVDVVDLLGREEVKLDMDVISKQLTSKTILITGAGGSIGSEIARQVMKFSPKRLLLLGHGENSIYLIDRELKQLKQNVTEIIPVIADVQDRKRMFEIMERYKPNQVYHAAAHKHVPLMEYNPKEALKNNVYGTKNVAEAALEAGVESFVMVSTDKATNPPNVMGATKRLAEMIVTGLNKHQKTKFSAVRFGNVLGSRGSVIPVFKDQIAKGGPLTVTDFRMTRYFMTIPEASRLVLQSGALAKGGEIFILDMGEPVKIYDLAKNVIKLSGYSVDEIGIIETGIRPGEKLYEELLVDKERAEEQVFEKIFVGNIKGFSYDEVLERISQFSDNPDEMAKQVVALANESIN</sequence>
<keyword evidence="2" id="KW-1133">Transmembrane helix</keyword>
<feature type="domain" description="Polysaccharide biosynthesis protein CapD-like" evidence="3">
    <location>
        <begin position="284"/>
        <end position="565"/>
    </location>
</feature>
<accession>A0A4D7CSH5</accession>
<dbReference type="Gene3D" id="3.40.50.720">
    <property type="entry name" value="NAD(P)-binding Rossmann-like Domain"/>
    <property type="match status" value="2"/>
</dbReference>
<evidence type="ECO:0000313" key="5">
    <source>
        <dbReference type="Proteomes" id="UP000298615"/>
    </source>
</evidence>
<dbReference type="Proteomes" id="UP000298615">
    <property type="component" value="Chromosome"/>
</dbReference>
<evidence type="ECO:0000259" key="3">
    <source>
        <dbReference type="Pfam" id="PF02719"/>
    </source>
</evidence>
<feature type="transmembrane region" description="Helical" evidence="2">
    <location>
        <begin position="12"/>
        <end position="30"/>
    </location>
</feature>
<keyword evidence="2" id="KW-0812">Transmembrane</keyword>
<dbReference type="CDD" id="cd05237">
    <property type="entry name" value="UDP_invert_4-6DH_SDR_e"/>
    <property type="match status" value="1"/>
</dbReference>
<dbReference type="Pfam" id="PF02719">
    <property type="entry name" value="Polysacc_synt_2"/>
    <property type="match status" value="1"/>
</dbReference>
<dbReference type="PANTHER" id="PTHR43318">
    <property type="entry name" value="UDP-N-ACETYLGLUCOSAMINE 4,6-DEHYDRATASE"/>
    <property type="match status" value="1"/>
</dbReference>
<dbReference type="EMBL" id="CP039712">
    <property type="protein sequence ID" value="QCI87018.1"/>
    <property type="molecule type" value="Genomic_DNA"/>
</dbReference>
<dbReference type="InterPro" id="IPR051203">
    <property type="entry name" value="Polysaccharide_Synthase-Rel"/>
</dbReference>
<keyword evidence="2" id="KW-0472">Membrane</keyword>
<dbReference type="InterPro" id="IPR036291">
    <property type="entry name" value="NAD(P)-bd_dom_sf"/>
</dbReference>